<feature type="compositionally biased region" description="Basic and acidic residues" evidence="1">
    <location>
        <begin position="55"/>
        <end position="67"/>
    </location>
</feature>
<dbReference type="EMBL" id="JAUSYY010000001">
    <property type="protein sequence ID" value="MDQ0893460.1"/>
    <property type="molecule type" value="Genomic_DNA"/>
</dbReference>
<evidence type="ECO:0000313" key="2">
    <source>
        <dbReference type="EMBL" id="MDQ0893460.1"/>
    </source>
</evidence>
<proteinExistence type="predicted"/>
<reference evidence="2 3" key="1">
    <citation type="submission" date="2023-07" db="EMBL/GenBank/DDBJ databases">
        <title>Comparative genomics of wheat-associated soil bacteria to identify genetic determinants of phenazine resistance.</title>
        <authorList>
            <person name="Mouncey N."/>
        </authorList>
    </citation>
    <scope>NUCLEOTIDE SEQUENCE [LARGE SCALE GENOMIC DNA]</scope>
    <source>
        <strain evidence="2 3">V3I3</strain>
    </source>
</reference>
<evidence type="ECO:0000256" key="1">
    <source>
        <dbReference type="SAM" id="MobiDB-lite"/>
    </source>
</evidence>
<comment type="caution">
    <text evidence="2">The sequence shown here is derived from an EMBL/GenBank/DDBJ whole genome shotgun (WGS) entry which is preliminary data.</text>
</comment>
<sequence>MVEEGRPGLGLNPQLVGGAAHRRAVAPPGRLVDEGLLGGRKRERVGDGTGAVEFADDRARDIRPQVA</sequence>
<feature type="region of interest" description="Disordered" evidence="1">
    <location>
        <begin position="41"/>
        <end position="67"/>
    </location>
</feature>
<evidence type="ECO:0000313" key="3">
    <source>
        <dbReference type="Proteomes" id="UP001239083"/>
    </source>
</evidence>
<name>A0ABU0R5W1_9MICO</name>
<protein>
    <submittedName>
        <fullName evidence="2">Uncharacterized protein</fullName>
    </submittedName>
</protein>
<dbReference type="Proteomes" id="UP001239083">
    <property type="component" value="Unassembled WGS sequence"/>
</dbReference>
<dbReference type="RefSeq" id="WP_307045160.1">
    <property type="nucleotide sequence ID" value="NZ_JAUSYY010000001.1"/>
</dbReference>
<gene>
    <name evidence="2" type="ORF">QFZ26_001015</name>
</gene>
<organism evidence="2 3">
    <name type="scientific">Agromyces ramosus</name>
    <dbReference type="NCBI Taxonomy" id="33879"/>
    <lineage>
        <taxon>Bacteria</taxon>
        <taxon>Bacillati</taxon>
        <taxon>Actinomycetota</taxon>
        <taxon>Actinomycetes</taxon>
        <taxon>Micrococcales</taxon>
        <taxon>Microbacteriaceae</taxon>
        <taxon>Agromyces</taxon>
    </lineage>
</organism>
<feature type="region of interest" description="Disordered" evidence="1">
    <location>
        <begin position="1"/>
        <end position="27"/>
    </location>
</feature>
<keyword evidence="3" id="KW-1185">Reference proteome</keyword>
<accession>A0ABU0R5W1</accession>